<protein>
    <submittedName>
        <fullName evidence="1">Uncharacterized protein</fullName>
    </submittedName>
</protein>
<sequence length="69" mass="7815">MRQVTTRTPAVRRGTPLHTESYITTRVSGITVWHPEGMEPEDRVITIGLEKKWIFRELVVRGVGAVVIS</sequence>
<dbReference type="EMBL" id="CAADHO010000003">
    <property type="protein sequence ID" value="VFQ44644.1"/>
    <property type="molecule type" value="Genomic_DNA"/>
</dbReference>
<gene>
    <name evidence="1" type="ORF">MSL71_22930</name>
</gene>
<dbReference type="Proteomes" id="UP000507962">
    <property type="component" value="Unassembled WGS sequence"/>
</dbReference>
<organism evidence="1 2">
    <name type="scientific">Desulfoluna butyratoxydans</name>
    <dbReference type="NCBI Taxonomy" id="231438"/>
    <lineage>
        <taxon>Bacteria</taxon>
        <taxon>Pseudomonadati</taxon>
        <taxon>Thermodesulfobacteriota</taxon>
        <taxon>Desulfobacteria</taxon>
        <taxon>Desulfobacterales</taxon>
        <taxon>Desulfolunaceae</taxon>
        <taxon>Desulfoluna</taxon>
    </lineage>
</organism>
<proteinExistence type="predicted"/>
<evidence type="ECO:0000313" key="1">
    <source>
        <dbReference type="EMBL" id="VFQ44644.1"/>
    </source>
</evidence>
<dbReference type="AlphaFoldDB" id="A0A4U8YMB6"/>
<name>A0A4U8YMB6_9BACT</name>
<keyword evidence="2" id="KW-1185">Reference proteome</keyword>
<reference evidence="1 2" key="1">
    <citation type="submission" date="2019-03" db="EMBL/GenBank/DDBJ databases">
        <authorList>
            <person name="Nijsse B."/>
        </authorList>
    </citation>
    <scope>NUCLEOTIDE SEQUENCE [LARGE SCALE GENOMIC DNA]</scope>
    <source>
        <strain evidence="1">Desulfoluna butyratoxydans MSL71</strain>
    </source>
</reference>
<evidence type="ECO:0000313" key="2">
    <source>
        <dbReference type="Proteomes" id="UP000507962"/>
    </source>
</evidence>
<accession>A0A4U8YMB6</accession>